<evidence type="ECO:0000256" key="4">
    <source>
        <dbReference type="ARBA" id="ARBA00022825"/>
    </source>
</evidence>
<dbReference type="NCBIfam" id="TIGR00225">
    <property type="entry name" value="prc"/>
    <property type="match status" value="1"/>
</dbReference>
<dbReference type="InterPro" id="IPR041489">
    <property type="entry name" value="PDZ_6"/>
</dbReference>
<dbReference type="AlphaFoldDB" id="A0A369B959"/>
<evidence type="ECO:0000256" key="1">
    <source>
        <dbReference type="ARBA" id="ARBA00009179"/>
    </source>
</evidence>
<dbReference type="SMART" id="SM00228">
    <property type="entry name" value="PDZ"/>
    <property type="match status" value="1"/>
</dbReference>
<dbReference type="CDD" id="cd07560">
    <property type="entry name" value="Peptidase_S41_CPP"/>
    <property type="match status" value="1"/>
</dbReference>
<sequence length="500" mass="54919">MKIRLPRLLIASALAICLLLPQIASADGQNSGILNGSDDYIVSIMEMIKERYRFEVTDSELLEGALKGIFGSMDPYTEYMTAAEEESFYESINGGYYGIGISMSKIGDHIKVTKVFESSPAERAGVYAGDIIVSIGGVNTADMAVKDAVELIRGQKGSRVVLGILRGDLRKQEDIELLTGEVSMRLVKHDISDGKGYIKIASFGGAAVDEFIDALKQMEDNGIRDIVLDLRDNSGGYVEAAVAIASKLVPRGLVTRLEFKEGYKENIKYESPLDEVKYKLSVLVNRNTASASEILAGAIQDTGVGRLVGEKTFGKARVQYIVPILTPEAYKKYSDELGVKIVDASKLLWEYGINPAEEEILGSSKITMGVYTTPHGRMIDKVGLKPDVEVSRDLPGSGIDTDSIENLTVTWKPGLNDEGGDIYYAEQILKLLGYDIDEPDSLLDKKTYAAVGEFQKLKGGGPYGFGRLDFTTQKWLNEELNRLRLENDKQYARAVELLKN</sequence>
<dbReference type="OrthoDB" id="9812068at2"/>
<evidence type="ECO:0000313" key="8">
    <source>
        <dbReference type="EMBL" id="RCX17855.1"/>
    </source>
</evidence>
<organism evidence="8 9">
    <name type="scientific">Anaerobacterium chartisolvens</name>
    <dbReference type="NCBI Taxonomy" id="1297424"/>
    <lineage>
        <taxon>Bacteria</taxon>
        <taxon>Bacillati</taxon>
        <taxon>Bacillota</taxon>
        <taxon>Clostridia</taxon>
        <taxon>Eubacteriales</taxon>
        <taxon>Oscillospiraceae</taxon>
        <taxon>Anaerobacterium</taxon>
    </lineage>
</organism>
<evidence type="ECO:0000256" key="5">
    <source>
        <dbReference type="RuleBase" id="RU004404"/>
    </source>
</evidence>
<keyword evidence="6" id="KW-0732">Signal</keyword>
<dbReference type="InterPro" id="IPR004447">
    <property type="entry name" value="Peptidase_S41A"/>
</dbReference>
<evidence type="ECO:0000256" key="3">
    <source>
        <dbReference type="ARBA" id="ARBA00022801"/>
    </source>
</evidence>
<dbReference type="InterPro" id="IPR036365">
    <property type="entry name" value="PGBD-like_sf"/>
</dbReference>
<keyword evidence="4 5" id="KW-0720">Serine protease</keyword>
<dbReference type="SUPFAM" id="SSF52096">
    <property type="entry name" value="ClpP/crotonase"/>
    <property type="match status" value="1"/>
</dbReference>
<dbReference type="RefSeq" id="WP_114297006.1">
    <property type="nucleotide sequence ID" value="NZ_QPJT01000006.1"/>
</dbReference>
<dbReference type="Pfam" id="PF17820">
    <property type="entry name" value="PDZ_6"/>
    <property type="match status" value="1"/>
</dbReference>
<dbReference type="GO" id="GO:0030288">
    <property type="term" value="C:outer membrane-bounded periplasmic space"/>
    <property type="evidence" value="ECO:0007669"/>
    <property type="project" value="TreeGrafter"/>
</dbReference>
<evidence type="ECO:0000313" key="9">
    <source>
        <dbReference type="Proteomes" id="UP000253034"/>
    </source>
</evidence>
<dbReference type="SMART" id="SM00245">
    <property type="entry name" value="TSPc"/>
    <property type="match status" value="1"/>
</dbReference>
<accession>A0A369B959</accession>
<proteinExistence type="inferred from homology"/>
<dbReference type="Proteomes" id="UP000253034">
    <property type="component" value="Unassembled WGS sequence"/>
</dbReference>
<dbReference type="PANTHER" id="PTHR32060:SF22">
    <property type="entry name" value="CARBOXYL-TERMINAL-PROCESSING PEPTIDASE 3, CHLOROPLASTIC"/>
    <property type="match status" value="1"/>
</dbReference>
<dbReference type="EMBL" id="QPJT01000006">
    <property type="protein sequence ID" value="RCX17855.1"/>
    <property type="molecule type" value="Genomic_DNA"/>
</dbReference>
<keyword evidence="2 5" id="KW-0645">Protease</keyword>
<dbReference type="InterPro" id="IPR036034">
    <property type="entry name" value="PDZ_sf"/>
</dbReference>
<dbReference type="PROSITE" id="PS50106">
    <property type="entry name" value="PDZ"/>
    <property type="match status" value="1"/>
</dbReference>
<dbReference type="SUPFAM" id="SSF50156">
    <property type="entry name" value="PDZ domain-like"/>
    <property type="match status" value="1"/>
</dbReference>
<keyword evidence="3 5" id="KW-0378">Hydrolase</keyword>
<feature type="chain" id="PRO_5016571155" evidence="6">
    <location>
        <begin position="27"/>
        <end position="500"/>
    </location>
</feature>
<protein>
    <submittedName>
        <fullName evidence="8">Carboxyl-terminal processing protease</fullName>
    </submittedName>
</protein>
<dbReference type="GO" id="GO:0004175">
    <property type="term" value="F:endopeptidase activity"/>
    <property type="evidence" value="ECO:0007669"/>
    <property type="project" value="TreeGrafter"/>
</dbReference>
<dbReference type="Pfam" id="PF22694">
    <property type="entry name" value="CtpB_N-like"/>
    <property type="match status" value="1"/>
</dbReference>
<dbReference type="InterPro" id="IPR001478">
    <property type="entry name" value="PDZ"/>
</dbReference>
<dbReference type="Pfam" id="PF03572">
    <property type="entry name" value="Peptidase_S41"/>
    <property type="match status" value="1"/>
</dbReference>
<dbReference type="CDD" id="cd06782">
    <property type="entry name" value="cpPDZ_CPP-like"/>
    <property type="match status" value="1"/>
</dbReference>
<dbReference type="Gene3D" id="1.10.101.10">
    <property type="entry name" value="PGBD-like superfamily/PGBD"/>
    <property type="match status" value="1"/>
</dbReference>
<dbReference type="InterPro" id="IPR029045">
    <property type="entry name" value="ClpP/crotonase-like_dom_sf"/>
</dbReference>
<dbReference type="PANTHER" id="PTHR32060">
    <property type="entry name" value="TAIL-SPECIFIC PROTEASE"/>
    <property type="match status" value="1"/>
</dbReference>
<comment type="similarity">
    <text evidence="1 5">Belongs to the peptidase S41A family.</text>
</comment>
<dbReference type="Gene3D" id="2.30.42.10">
    <property type="match status" value="1"/>
</dbReference>
<dbReference type="GO" id="GO:0006508">
    <property type="term" value="P:proteolysis"/>
    <property type="evidence" value="ECO:0007669"/>
    <property type="project" value="UniProtKB-KW"/>
</dbReference>
<evidence type="ECO:0000256" key="2">
    <source>
        <dbReference type="ARBA" id="ARBA00022670"/>
    </source>
</evidence>
<dbReference type="SUPFAM" id="SSF47090">
    <property type="entry name" value="PGBD-like"/>
    <property type="match status" value="1"/>
</dbReference>
<dbReference type="Gene3D" id="3.90.226.10">
    <property type="entry name" value="2-enoyl-CoA Hydratase, Chain A, domain 1"/>
    <property type="match status" value="1"/>
</dbReference>
<gene>
    <name evidence="8" type="ORF">DFR58_10620</name>
</gene>
<dbReference type="InterPro" id="IPR036366">
    <property type="entry name" value="PGBDSf"/>
</dbReference>
<dbReference type="GO" id="GO:0008236">
    <property type="term" value="F:serine-type peptidase activity"/>
    <property type="evidence" value="ECO:0007669"/>
    <property type="project" value="UniProtKB-KW"/>
</dbReference>
<evidence type="ECO:0000259" key="7">
    <source>
        <dbReference type="PROSITE" id="PS50106"/>
    </source>
</evidence>
<keyword evidence="9" id="KW-1185">Reference proteome</keyword>
<feature type="signal peptide" evidence="6">
    <location>
        <begin position="1"/>
        <end position="26"/>
    </location>
</feature>
<name>A0A369B959_9FIRM</name>
<comment type="caution">
    <text evidence="8">The sequence shown here is derived from an EMBL/GenBank/DDBJ whole genome shotgun (WGS) entry which is preliminary data.</text>
</comment>
<dbReference type="InterPro" id="IPR055210">
    <property type="entry name" value="CtpA/B_N"/>
</dbReference>
<evidence type="ECO:0000256" key="6">
    <source>
        <dbReference type="SAM" id="SignalP"/>
    </source>
</evidence>
<dbReference type="InterPro" id="IPR005151">
    <property type="entry name" value="Tail-specific_protease"/>
</dbReference>
<feature type="domain" description="PDZ" evidence="7">
    <location>
        <begin position="85"/>
        <end position="153"/>
    </location>
</feature>
<dbReference type="GO" id="GO:0007165">
    <property type="term" value="P:signal transduction"/>
    <property type="evidence" value="ECO:0007669"/>
    <property type="project" value="TreeGrafter"/>
</dbReference>
<reference evidence="8 9" key="1">
    <citation type="submission" date="2018-07" db="EMBL/GenBank/DDBJ databases">
        <title>Genomic Encyclopedia of Type Strains, Phase IV (KMG-IV): sequencing the most valuable type-strain genomes for metagenomic binning, comparative biology and taxonomic classification.</title>
        <authorList>
            <person name="Goeker M."/>
        </authorList>
    </citation>
    <scope>NUCLEOTIDE SEQUENCE [LARGE SCALE GENOMIC DNA]</scope>
    <source>
        <strain evidence="8 9">DSM 27016</strain>
    </source>
</reference>